<dbReference type="Pfam" id="PF05000">
    <property type="entry name" value="RNA_pol_Rpb1_4"/>
    <property type="match status" value="1"/>
</dbReference>
<dbReference type="SUPFAM" id="SSF64484">
    <property type="entry name" value="beta and beta-prime subunits of DNA dependent RNA-polymerase"/>
    <property type="match status" value="1"/>
</dbReference>
<keyword evidence="6" id="KW-0804">Transcription</keyword>
<dbReference type="InterPro" id="IPR007081">
    <property type="entry name" value="RNA_pol_Rpb1_5"/>
</dbReference>
<protein>
    <recommendedName>
        <fullName evidence="2">DNA-directed RNA polymerase</fullName>
        <ecNumber evidence="2">2.7.7.6</ecNumber>
    </recommendedName>
</protein>
<dbReference type="InterPro" id="IPR007066">
    <property type="entry name" value="RNA_pol_Rpb1_3"/>
</dbReference>
<keyword evidence="11" id="KW-1185">Reference proteome</keyword>
<dbReference type="Proteomes" id="UP000011185">
    <property type="component" value="Unassembled WGS sequence"/>
</dbReference>
<proteinExistence type="inferred from homology"/>
<keyword evidence="5" id="KW-0548">Nucleotidyltransferase</keyword>
<dbReference type="FunFam" id="2.40.40.20:FF:000019">
    <property type="entry name" value="DNA-directed RNA polymerase II subunit RPB1"/>
    <property type="match status" value="1"/>
</dbReference>
<organism evidence="10 11">
    <name type="scientific">Trachipleistophora hominis</name>
    <name type="common">Microsporidian parasite</name>
    <dbReference type="NCBI Taxonomy" id="72359"/>
    <lineage>
        <taxon>Eukaryota</taxon>
        <taxon>Fungi</taxon>
        <taxon>Fungi incertae sedis</taxon>
        <taxon>Microsporidia</taxon>
        <taxon>Pleistophoridae</taxon>
        <taxon>Trachipleistophora</taxon>
    </lineage>
</organism>
<evidence type="ECO:0000256" key="4">
    <source>
        <dbReference type="ARBA" id="ARBA00022679"/>
    </source>
</evidence>
<dbReference type="Pfam" id="PF00623">
    <property type="entry name" value="RNA_pol_Rpb1_2"/>
    <property type="match status" value="1"/>
</dbReference>
<accession>L7JZ92</accession>
<comment type="similarity">
    <text evidence="1">Belongs to the RNA polymerase beta' chain family.</text>
</comment>
<dbReference type="STRING" id="72359.L7JZ92"/>
<dbReference type="Gene3D" id="3.30.1490.180">
    <property type="entry name" value="RNA polymerase ii"/>
    <property type="match status" value="1"/>
</dbReference>
<dbReference type="InterPro" id="IPR000722">
    <property type="entry name" value="RNA_pol_asu"/>
</dbReference>
<dbReference type="AlphaFoldDB" id="L7JZ92"/>
<sequence length="739" mass="83455">VTEFNIQSLRKCVLNGPKRYPGANFIINKENKRISTWYNKRILIGDVVERHLIDNDRVLFNRQPSLHRLSILSHFAKIVPNKTFCFNVSVCAPYNADFDGDEMNVHVPQTLFARAECSLMRIKENLRSPKDNQLIIMPNQDFITSVYLIGNEYFDEMSFSTYLFEVCHASKDYEMARKIRPSILRPTRIYTGQQLLGTIFKKHGPFKTLITKKMLKQYLSEMSNEEIVIAENSIARVSARFIGERGFSIGVDDLEYKNEENKMIGIKTLIREYVEEMDSDNIAELSSVRDKISKTIKLIPDNSALIMAESGSKGSKINITQMVAMVGQQVINGQRVPLSYSGRSLPHYFDKEVNITGLGRTAENEPGNSSRLSTTCSNTSVQMAGICGQTSDQKNENVGDTMNNRFISSCAMDDSLPCTDNLKHVPEAESKAKKIGKKDSDEEKMLFRGFIKNSFFTGLNAFEFFFHAISGREGLVDTAVKTAETGYMQRRLIKALEDLKLCFDGSVRGTDCVIQFPDSNSSYFRKGFQPGDAVGAIAAQSIGEPGTQMTLKTFHFAGVGSMNITLGVPRLKEIINASACSTPVIRISGRRKTLSDMRRLNDLIQPLRIENVIDYVDINISENIYVDFRTKAKYRSLNKTMQERLEKRYKNETFIHNDGVRMYLDVNQDSIYTLNDMKLQVGKVFLRGIGTITGTVFNNVERESIDGAGNKSGVNTKSSPGDEKCKRTRKDSLRYVMMI</sequence>
<dbReference type="Gene3D" id="6.10.250.2940">
    <property type="match status" value="1"/>
</dbReference>
<evidence type="ECO:0000313" key="10">
    <source>
        <dbReference type="EMBL" id="ELQ76734.1"/>
    </source>
</evidence>
<dbReference type="Gene3D" id="2.40.40.20">
    <property type="match status" value="1"/>
</dbReference>
<evidence type="ECO:0000256" key="8">
    <source>
        <dbReference type="SAM" id="MobiDB-lite"/>
    </source>
</evidence>
<keyword evidence="4" id="KW-0808">Transferase</keyword>
<dbReference type="GO" id="GO:0003899">
    <property type="term" value="F:DNA-directed RNA polymerase activity"/>
    <property type="evidence" value="ECO:0007669"/>
    <property type="project" value="UniProtKB-EC"/>
</dbReference>
<dbReference type="InParanoid" id="L7JZ92"/>
<evidence type="ECO:0000256" key="1">
    <source>
        <dbReference type="ARBA" id="ARBA00006460"/>
    </source>
</evidence>
<dbReference type="OrthoDB" id="270392at2759"/>
<dbReference type="GO" id="GO:0003677">
    <property type="term" value="F:DNA binding"/>
    <property type="evidence" value="ECO:0007669"/>
    <property type="project" value="InterPro"/>
</dbReference>
<dbReference type="SMART" id="SM00663">
    <property type="entry name" value="RPOLA_N"/>
    <property type="match status" value="1"/>
</dbReference>
<dbReference type="Gene3D" id="1.10.132.30">
    <property type="match status" value="1"/>
</dbReference>
<dbReference type="InterPro" id="IPR007083">
    <property type="entry name" value="RNA_pol_Rpb1_4"/>
</dbReference>
<keyword evidence="3" id="KW-0240">DNA-directed RNA polymerase</keyword>
<dbReference type="GO" id="GO:0000428">
    <property type="term" value="C:DNA-directed RNA polymerase complex"/>
    <property type="evidence" value="ECO:0007669"/>
    <property type="project" value="UniProtKB-KW"/>
</dbReference>
<evidence type="ECO:0000256" key="3">
    <source>
        <dbReference type="ARBA" id="ARBA00022478"/>
    </source>
</evidence>
<name>L7JZ92_TRAHO</name>
<evidence type="ECO:0000256" key="2">
    <source>
        <dbReference type="ARBA" id="ARBA00012418"/>
    </source>
</evidence>
<dbReference type="VEuPathDB" id="MicrosporidiaDB:THOM_0272"/>
<feature type="non-terminal residue" evidence="10">
    <location>
        <position position="1"/>
    </location>
</feature>
<dbReference type="HOGENOM" id="CLU_375810_0_0_1"/>
<evidence type="ECO:0000259" key="9">
    <source>
        <dbReference type="SMART" id="SM00663"/>
    </source>
</evidence>
<evidence type="ECO:0000256" key="5">
    <source>
        <dbReference type="ARBA" id="ARBA00022695"/>
    </source>
</evidence>
<dbReference type="PANTHER" id="PTHR19376:SF32">
    <property type="entry name" value="DNA-DIRECTED RNA POLYMERASE III SUBUNIT RPC1"/>
    <property type="match status" value="1"/>
</dbReference>
<dbReference type="InterPro" id="IPR038120">
    <property type="entry name" value="Rpb1_funnel_sf"/>
</dbReference>
<dbReference type="Pfam" id="PF04983">
    <property type="entry name" value="RNA_pol_Rpb1_3"/>
    <property type="match status" value="1"/>
</dbReference>
<dbReference type="EC" id="2.7.7.6" evidence="2"/>
<evidence type="ECO:0000313" key="11">
    <source>
        <dbReference type="Proteomes" id="UP000011185"/>
    </source>
</evidence>
<evidence type="ECO:0000256" key="6">
    <source>
        <dbReference type="ARBA" id="ARBA00023163"/>
    </source>
</evidence>
<dbReference type="GO" id="GO:0006351">
    <property type="term" value="P:DNA-templated transcription"/>
    <property type="evidence" value="ECO:0007669"/>
    <property type="project" value="InterPro"/>
</dbReference>
<evidence type="ECO:0000256" key="7">
    <source>
        <dbReference type="ARBA" id="ARBA00048552"/>
    </source>
</evidence>
<dbReference type="PANTHER" id="PTHR19376">
    <property type="entry name" value="DNA-DIRECTED RNA POLYMERASE"/>
    <property type="match status" value="1"/>
</dbReference>
<feature type="region of interest" description="Disordered" evidence="8">
    <location>
        <begin position="707"/>
        <end position="726"/>
    </location>
</feature>
<reference evidence="10 11" key="1">
    <citation type="journal article" date="2012" name="PLoS Pathog.">
        <title>The genome of the obligate intracellular parasite Trachipleistophora hominis: new insights into microsporidian genome dynamics and reductive evolution.</title>
        <authorList>
            <person name="Heinz E."/>
            <person name="Williams T.A."/>
            <person name="Nakjang S."/>
            <person name="Noel C.J."/>
            <person name="Swan D.C."/>
            <person name="Goldberg A.V."/>
            <person name="Harris S.R."/>
            <person name="Weinmaier T."/>
            <person name="Markert S."/>
            <person name="Becher D."/>
            <person name="Bernhardt J."/>
            <person name="Dagan T."/>
            <person name="Hacker C."/>
            <person name="Lucocq J.M."/>
            <person name="Schweder T."/>
            <person name="Rattei T."/>
            <person name="Hall N."/>
            <person name="Hirt R.P."/>
            <person name="Embley T.M."/>
        </authorList>
    </citation>
    <scope>NUCLEOTIDE SEQUENCE [LARGE SCALE GENOMIC DNA]</scope>
</reference>
<dbReference type="InterPro" id="IPR042102">
    <property type="entry name" value="RNA_pol_Rpb1_3_sf"/>
</dbReference>
<comment type="catalytic activity">
    <reaction evidence="7">
        <text>RNA(n) + a ribonucleoside 5'-triphosphate = RNA(n+1) + diphosphate</text>
        <dbReference type="Rhea" id="RHEA:21248"/>
        <dbReference type="Rhea" id="RHEA-COMP:14527"/>
        <dbReference type="Rhea" id="RHEA-COMP:17342"/>
        <dbReference type="ChEBI" id="CHEBI:33019"/>
        <dbReference type="ChEBI" id="CHEBI:61557"/>
        <dbReference type="ChEBI" id="CHEBI:140395"/>
        <dbReference type="EC" id="2.7.7.6"/>
    </reaction>
</comment>
<dbReference type="Pfam" id="PF04998">
    <property type="entry name" value="RNA_pol_Rpb1_5"/>
    <property type="match status" value="1"/>
</dbReference>
<feature type="domain" description="RNA polymerase N-terminal" evidence="9">
    <location>
        <begin position="1"/>
        <end position="150"/>
    </location>
</feature>
<dbReference type="InterPro" id="IPR045867">
    <property type="entry name" value="DNA-dir_RpoC_beta_prime"/>
</dbReference>
<dbReference type="Gene3D" id="1.10.274.100">
    <property type="entry name" value="RNA polymerase Rpb1, domain 3"/>
    <property type="match status" value="1"/>
</dbReference>
<dbReference type="EMBL" id="JH993823">
    <property type="protein sequence ID" value="ELQ76734.1"/>
    <property type="molecule type" value="Genomic_DNA"/>
</dbReference>
<dbReference type="InterPro" id="IPR006592">
    <property type="entry name" value="RNA_pol_N"/>
</dbReference>
<gene>
    <name evidence="10" type="ORF">THOM_0272</name>
</gene>